<dbReference type="InterPro" id="IPR041589">
    <property type="entry name" value="DNAH3_AAA_lid_1"/>
</dbReference>
<dbReference type="InterPro" id="IPR013594">
    <property type="entry name" value="Dynein_heavy_tail"/>
</dbReference>
<dbReference type="FunFam" id="3.40.50.300:FF:001221">
    <property type="entry name" value="Axonemal dynein heavy chain 8"/>
    <property type="match status" value="1"/>
</dbReference>
<keyword evidence="3" id="KW-0963">Cytoplasm</keyword>
<keyword evidence="17" id="KW-1185">Reference proteome</keyword>
<feature type="domain" description="AAA+ ATPase" evidence="15">
    <location>
        <begin position="1215"/>
        <end position="1351"/>
    </location>
</feature>
<dbReference type="PANTHER" id="PTHR46532:SF13">
    <property type="entry name" value="CYTOPLASMIC DYNEIN 1 HEAVY CHAIN 1"/>
    <property type="match status" value="1"/>
</dbReference>
<dbReference type="FunFam" id="1.20.920.30:FF:000004">
    <property type="entry name" value="Dynein axonemal heavy chain 5"/>
    <property type="match status" value="1"/>
</dbReference>
<evidence type="ECO:0000256" key="12">
    <source>
        <dbReference type="ARBA" id="ARBA00023212"/>
    </source>
</evidence>
<feature type="coiled-coil region" evidence="14">
    <location>
        <begin position="2438"/>
        <end position="2465"/>
    </location>
</feature>
<dbReference type="Gene3D" id="1.10.472.130">
    <property type="match status" value="1"/>
</dbReference>
<dbReference type="InterPro" id="IPR024743">
    <property type="entry name" value="Dynein_HC_stalk"/>
</dbReference>
<dbReference type="Pfam" id="PF08385">
    <property type="entry name" value="DHC_N1"/>
    <property type="match status" value="3"/>
</dbReference>
<dbReference type="Gene3D" id="1.20.58.1120">
    <property type="match status" value="1"/>
</dbReference>
<evidence type="ECO:0000256" key="9">
    <source>
        <dbReference type="ARBA" id="ARBA00023054"/>
    </source>
</evidence>
<dbReference type="Gene3D" id="1.10.8.1220">
    <property type="match status" value="1"/>
</dbReference>
<dbReference type="FunFam" id="1.20.140.100:FF:000003">
    <property type="entry name" value="Dynein, axonemal, heavy chain 5"/>
    <property type="match status" value="1"/>
</dbReference>
<dbReference type="SUPFAM" id="SSF52540">
    <property type="entry name" value="P-loop containing nucleoside triphosphate hydrolases"/>
    <property type="match status" value="4"/>
</dbReference>
<dbReference type="Pfam" id="PF12774">
    <property type="entry name" value="AAA_6"/>
    <property type="match status" value="1"/>
</dbReference>
<feature type="domain" description="AAA+ ATPase" evidence="15">
    <location>
        <begin position="1808"/>
        <end position="1956"/>
    </location>
</feature>
<keyword evidence="4" id="KW-0493">Microtubule</keyword>
<evidence type="ECO:0000256" key="4">
    <source>
        <dbReference type="ARBA" id="ARBA00022701"/>
    </source>
</evidence>
<evidence type="ECO:0000256" key="3">
    <source>
        <dbReference type="ARBA" id="ARBA00022490"/>
    </source>
</evidence>
<dbReference type="Gene3D" id="3.40.50.300">
    <property type="entry name" value="P-loop containing nucleotide triphosphate hydrolases"/>
    <property type="match status" value="5"/>
</dbReference>
<dbReference type="GO" id="GO:0097729">
    <property type="term" value="C:9+2 motile cilium"/>
    <property type="evidence" value="ECO:0007669"/>
    <property type="project" value="UniProtKB-ARBA"/>
</dbReference>
<evidence type="ECO:0000313" key="16">
    <source>
        <dbReference type="Ensembl" id="ENSPCLP00000003255.1"/>
    </source>
</evidence>
<dbReference type="FunFam" id="3.10.490.20:FF:000003">
    <property type="entry name" value="Dynein heavy chain 5, axonemal"/>
    <property type="match status" value="1"/>
</dbReference>
<keyword evidence="9 14" id="KW-0175">Coiled coil</keyword>
<evidence type="ECO:0000259" key="15">
    <source>
        <dbReference type="SMART" id="SM00382"/>
    </source>
</evidence>
<keyword evidence="5" id="KW-0677">Repeat</keyword>
<evidence type="ECO:0000313" key="17">
    <source>
        <dbReference type="Proteomes" id="UP000472261"/>
    </source>
</evidence>
<dbReference type="Gene3D" id="1.20.920.20">
    <property type="match status" value="1"/>
</dbReference>
<dbReference type="Gene3D" id="6.10.140.1060">
    <property type="match status" value="1"/>
</dbReference>
<evidence type="ECO:0000256" key="10">
    <source>
        <dbReference type="ARBA" id="ARBA00023069"/>
    </source>
</evidence>
<evidence type="ECO:0000256" key="2">
    <source>
        <dbReference type="ARBA" id="ARBA00008887"/>
    </source>
</evidence>
<dbReference type="FunFam" id="1.10.8.720:FF:000004">
    <property type="entry name" value="Dynein heavy chain 5, axonemal"/>
    <property type="match status" value="1"/>
</dbReference>
<dbReference type="PANTHER" id="PTHR46532">
    <property type="entry name" value="MALE FERTILITY FACTOR KL5"/>
    <property type="match status" value="1"/>
</dbReference>
<dbReference type="FunFam" id="1.10.287.2620:FF:000003">
    <property type="entry name" value="Dynein, axonemal, heavy chain 5"/>
    <property type="match status" value="1"/>
</dbReference>
<name>A0A669P7L0_PHACC</name>
<evidence type="ECO:0000256" key="14">
    <source>
        <dbReference type="SAM" id="Coils"/>
    </source>
</evidence>
<dbReference type="InterPro" id="IPR013602">
    <property type="entry name" value="Dynein_heavy_linker"/>
</dbReference>
<keyword evidence="7" id="KW-0067">ATP-binding</keyword>
<feature type="coiled-coil region" evidence="14">
    <location>
        <begin position="2658"/>
        <end position="2720"/>
    </location>
</feature>
<dbReference type="FunFam" id="3.40.50.300:FF:002141">
    <property type="entry name" value="Dynein heavy chain"/>
    <property type="match status" value="1"/>
</dbReference>
<keyword evidence="13" id="KW-0966">Cell projection</keyword>
<dbReference type="Gene3D" id="1.10.8.710">
    <property type="match status" value="1"/>
</dbReference>
<dbReference type="Pfam" id="PF17857">
    <property type="entry name" value="AAA_lid_1"/>
    <property type="match status" value="1"/>
</dbReference>
<dbReference type="FunFam" id="1.20.920.20:FF:000004">
    <property type="entry name" value="Dynein axonemal heavy chain 5"/>
    <property type="match status" value="1"/>
</dbReference>
<dbReference type="InterPro" id="IPR041466">
    <property type="entry name" value="Dynein_AAA5_ext"/>
</dbReference>
<organism evidence="16 17">
    <name type="scientific">Phasianus colchicus</name>
    <name type="common">Common pheasant</name>
    <dbReference type="NCBI Taxonomy" id="9054"/>
    <lineage>
        <taxon>Eukaryota</taxon>
        <taxon>Metazoa</taxon>
        <taxon>Chordata</taxon>
        <taxon>Craniata</taxon>
        <taxon>Vertebrata</taxon>
        <taxon>Euteleostomi</taxon>
        <taxon>Archelosauria</taxon>
        <taxon>Archosauria</taxon>
        <taxon>Dinosauria</taxon>
        <taxon>Saurischia</taxon>
        <taxon>Theropoda</taxon>
        <taxon>Coelurosauria</taxon>
        <taxon>Aves</taxon>
        <taxon>Neognathae</taxon>
        <taxon>Galloanserae</taxon>
        <taxon>Galliformes</taxon>
        <taxon>Phasianidae</taxon>
        <taxon>Phasianinae</taxon>
        <taxon>Phasianus</taxon>
    </lineage>
</organism>
<dbReference type="InterPro" id="IPR042219">
    <property type="entry name" value="AAA_lid_11_sf"/>
</dbReference>
<reference evidence="16" key="2">
    <citation type="submission" date="2025-09" db="UniProtKB">
        <authorList>
            <consortium name="Ensembl"/>
        </authorList>
    </citation>
    <scope>IDENTIFICATION</scope>
</reference>
<dbReference type="Gene3D" id="1.20.920.30">
    <property type="match status" value="1"/>
</dbReference>
<dbReference type="Pfam" id="PF08393">
    <property type="entry name" value="DHC_N2"/>
    <property type="match status" value="1"/>
</dbReference>
<dbReference type="Pfam" id="PF17852">
    <property type="entry name" value="Dynein_AAA_lid"/>
    <property type="match status" value="1"/>
</dbReference>
<dbReference type="FunFam" id="1.20.1270.280:FF:000002">
    <property type="entry name" value="Dynein heavy chain 5, axonemal"/>
    <property type="match status" value="1"/>
</dbReference>
<dbReference type="GO" id="GO:0005858">
    <property type="term" value="C:axonemal dynein complex"/>
    <property type="evidence" value="ECO:0007669"/>
    <property type="project" value="TreeGrafter"/>
</dbReference>
<dbReference type="Gene3D" id="1.10.287.2620">
    <property type="match status" value="1"/>
</dbReference>
<feature type="coiled-coil region" evidence="14">
    <location>
        <begin position="2964"/>
        <end position="2991"/>
    </location>
</feature>
<dbReference type="GO" id="GO:0045505">
    <property type="term" value="F:dynein intermediate chain binding"/>
    <property type="evidence" value="ECO:0007669"/>
    <property type="project" value="InterPro"/>
</dbReference>
<dbReference type="FunFam" id="1.10.8.1220:FF:000001">
    <property type="entry name" value="Dynein axonemal heavy chain 5"/>
    <property type="match status" value="1"/>
</dbReference>
<dbReference type="GO" id="GO:0051959">
    <property type="term" value="F:dynein light intermediate chain binding"/>
    <property type="evidence" value="ECO:0007669"/>
    <property type="project" value="InterPro"/>
</dbReference>
<dbReference type="Gene3D" id="1.20.1270.280">
    <property type="match status" value="1"/>
</dbReference>
<dbReference type="InterPro" id="IPR041228">
    <property type="entry name" value="Dynein_C"/>
</dbReference>
<dbReference type="Pfam" id="PF18198">
    <property type="entry name" value="AAA_lid_11"/>
    <property type="match status" value="1"/>
</dbReference>
<dbReference type="Gene3D" id="3.10.490.20">
    <property type="match status" value="1"/>
</dbReference>
<keyword evidence="12" id="KW-0206">Cytoskeleton</keyword>
<accession>A0A669P7L0</accession>
<evidence type="ECO:0000256" key="6">
    <source>
        <dbReference type="ARBA" id="ARBA00022741"/>
    </source>
</evidence>
<dbReference type="InterPro" id="IPR043160">
    <property type="entry name" value="Dynein_C_barrel"/>
</dbReference>
<dbReference type="FunFam" id="3.20.180.20:FF:000001">
    <property type="entry name" value="Dynein axonemal heavy chain 5"/>
    <property type="match status" value="1"/>
</dbReference>
<dbReference type="Gene3D" id="1.10.8.720">
    <property type="entry name" value="Region D6 of dynein motor"/>
    <property type="match status" value="1"/>
</dbReference>
<dbReference type="GO" id="GO:0007018">
    <property type="term" value="P:microtubule-based movement"/>
    <property type="evidence" value="ECO:0007669"/>
    <property type="project" value="InterPro"/>
</dbReference>
<protein>
    <recommendedName>
        <fullName evidence="15">AAA+ ATPase domain-containing protein</fullName>
    </recommendedName>
</protein>
<dbReference type="GO" id="GO:0008569">
    <property type="term" value="F:minus-end-directed microtubule motor activity"/>
    <property type="evidence" value="ECO:0007669"/>
    <property type="project" value="InterPro"/>
</dbReference>
<evidence type="ECO:0000256" key="7">
    <source>
        <dbReference type="ARBA" id="ARBA00022840"/>
    </source>
</evidence>
<proteinExistence type="inferred from homology"/>
<dbReference type="InterPro" id="IPR042222">
    <property type="entry name" value="Dynein_2_N"/>
</dbReference>
<dbReference type="InterPro" id="IPR003593">
    <property type="entry name" value="AAA+_ATPase"/>
</dbReference>
<dbReference type="InterPro" id="IPR041658">
    <property type="entry name" value="AAA_lid_11"/>
</dbReference>
<evidence type="ECO:0000256" key="13">
    <source>
        <dbReference type="ARBA" id="ARBA00023273"/>
    </source>
</evidence>
<dbReference type="InterPro" id="IPR056759">
    <property type="entry name" value="DYH2-5-8_CC"/>
</dbReference>
<reference evidence="16" key="1">
    <citation type="submission" date="2025-08" db="UniProtKB">
        <authorList>
            <consortium name="Ensembl"/>
        </authorList>
    </citation>
    <scope>IDENTIFICATION</scope>
</reference>
<dbReference type="InterPro" id="IPR026983">
    <property type="entry name" value="DHC"/>
</dbReference>
<dbReference type="InterPro" id="IPR027417">
    <property type="entry name" value="P-loop_NTPase"/>
</dbReference>
<dbReference type="Pfam" id="PF18199">
    <property type="entry name" value="Dynein_C"/>
    <property type="match status" value="1"/>
</dbReference>
<dbReference type="FunFam" id="3.40.50.300:FF:000044">
    <property type="entry name" value="Dynein heavy chain 5, axonemal"/>
    <property type="match status" value="1"/>
</dbReference>
<sequence>MIWIKQIRQVLVESEQMRREADDIGPSAELEHWKSRMSLFNRLRKNSITIAANEAKDNVRYLYTLDKFFALLAKASPVSMVEHIPSLMNAVCMIYCTSPHYNTSECMTSLLLKITNQMINMCKAYLREGVSKIWDLDREELLKRIQQCIFLKEQYQISFQSTREKLKENPSDRQFDFSENYIFGKFDTFCKRLEKISDMSNIMESLLELQCIKIEGIEEINTHFQTIATNTKSKEYDVLDHRKKEVHALNTLEMKKVAKNYNKMAAVLLEFELIYYRAWCRFADQARNALHAFLLVRHPETKVSRIYFVLLLRCLVLPMILHSCHAKTSTLGDENKFTRMLALKPLDKQIVEHKDVNKVVIQLSTVILSLKARASDLLNSFSEFSGIWNKDPEEKVKEFIETIPTVAEFQTQIGYFSQLELQIRDLPNHFVLESVDIATESLKIALIQECHSRQRTFGLALNERSAADMDEIYSFIENLSKKLSRPIRDLDDVRGAMEALKEIRENEVKIDMTVGPIEESYSVLQRYNLLFQDGNMERVDGLAYAWKNLNTLVSLVENLLLKLQPIMKTDLLRGVQRFQADTTEFCKDYNEKGPSEENVPPHEASERLQLFQARFDELWTKYISLSGGEELFGLPVTEYPELHKIKRELSLLQKLYSLYNSVIASINGYNEMLWSDLNIEKINNELLDFQNKIRKLPKALKEWQAFRDLKKKIDDFTESCPLLEMMANKAMMSRHWERIAQVTGHHFEVDSENFSLKNITDASLLKHKEDIEDICISAVKEKDIEAKLKHVISEWSTHAFSFGQFKTRGELLLKGSDTLEKIALVEDSLMILGSLMSNRYNTPFKSTIQHWVQKLGNTAEIIENWIAVQNLWIYLEAVFVGGDIAKQLPQEARRFQNIDKSWQKIMQKAHETSNIIQCCVGDETLAQLLPHLLEQLEICQKSLTGYLEKKRLKFPRFFFVSDPVLLEILGQASDSHTIQAHLLSLFDNVNRVGFHEKNYDQILLFESQEGERVNIIEPVIAQGNVEIWLGQLLNGIRKTIHTIIREASLAISDSGFKLYDFQAMFPAQIGLLGIQMIWTRDAENALNCTKTDKKVMHATNQKFLELLNDLIDMTTHNLTRMERTKYETLITIHVHQKDIFDDLVRMNIKSPSDFEWQKQSRFYFLEDLDKCVIQITDVEFTYCNEYLGCTDRLVITPLTDRCYITLAQALGMSMGGAPAGPAGTGKTETTKDMGKCLGKYVVVFNCSDQMDYRGLGRIYKGLAQSGAWGCFDEFNRIELPVLSVAAQQIYIVLQCKKNKKPQFIFTDGDVVDMDREFGIFLTMNPGYAGRQELPENLKIQFRTVAMMVPDRGIIMRVKLASAGFRDNQILSRKFYTLYKLCEEQLSKQVHYDFGLRNILSVLRTLGAVKRSNPKEPEKTVVMRVLRDMNLSKLVDEDEPLFMSLINDLFPGITLDKAVYPELQSAIQKQAEKAGLIHHPPWILKLIQLYETQRVRHGMMTLGPTGAGKTKCINILMKAMTDCGAPHKEMRMNPKAITASQMFGTLDVATNDWTDGIFSTLWRKTLKAKKGEHIWIVLDGPVDAIWIENLNSVLDDNKTLTLANGDRIPMSPSCKIIFEPHNIDNASPATVSRNGMVFMSSSVLDWKPILMAWLQTLPATYSDDMINFVFSAVTPKMAVLECMYIKQAIDLLQGLLSDRDEKQLSEEHIARLFIFAVMWSIGALLEPDDRLKMELFLRKHSAVKELPPVNGVETMFEFGISTSGQWEHWSKKVPEYIYPIDSVPEYTSILVPNVDSVRTDFLMYTIMKQGKAVLLIGEQGTGKTVMIKDYMSKYDPDVHLSKRLNFSSATLPNMFQRSIESYVDKRMGTTYGPPAGKKMTVFIDDINMPVINEWGDQITNEIVRQLMEQKGFYNLEKPGEFTNVVDIQFVAAMIHPGGGRNDIPQRLKRQFTIYNCTLPSSSSIDKIFRTVAEGYFCEQRGFSAEICKLASALVSTTRKVWQTTKAKILPTPAKFHYIFNLRDLSRIWQGMLTVTSEVCQSISVLVALFQHECRRVIADRFISQSDKDCLCYREGPIKYFTAAAEHNQNLFEDGSTELYFADFLRDAPEATGDEPDDVELKAPKIYEPIPSLDYLAERLQMFMQQYNESIRGSKMDLVFFKDAITHLIKISRIIRTPQGNALLVGVGGSGKQSLTRLASYIAGYESFQITLTRTYATNNLLDDLKILYRTAGQKGKSIVFIFTDNEIRDESFLEYLNNVLASGEVSNLFARDEIGEITQDLIPAMRKEYPKRTPTGENLYNYFLTRVRNNLHVVLCFSPVGEKFRTRALKFPALISGCTMDWFQRWPRDALVAVAQHFLVSYPIECTDEVKQSVINTMGTFQDIVAEKCVEYFERYRRRTFVTPKSYLSFIGGYKAIYKEKFASVGSLSERMRTGLAKLMEAEVSVNQLSKELVMKEKDLALASKKADEVLLEVTMKAQAAEKVKMQVQKVKDKAQVIVDDIAIDKAAAEEKLEAARPALEEAEAALQTIKPSDIATVRKLGKPPHLIMRIMDCVLLLFQRKIDSVTIDQERPCVKPSWTEALKLMNNSGFLGMLLSFQKDSITGEIVELLEPYLDMEDYNLEMAKKVCGNVAGLCSWTQAMAYFYGINKEVLPLKANLALQEGRLAAAQTELNNAQNQLDEKQMELDQVQAMYDAAMKEKQALLDDAEACRRKMNNARALIEGLGGEKLRWTESSKNFQNQITHLVGNVLLATAFLSYSGPFNQEYRNLLLHLWKKEMNSSKIPYSNDLNLTSMLVDNATVSEWNLQGLPNDDLSIQNGIIVTKASRYPLLIDPQGQGKIWIKNKEKNNGLQVTAMNHKFFRSHIEDSLSLGRPLLIENIGEELDPALDNILEKNFIKSGSAHKVKVGDKEVDLMKGFTLYMTTKLANPAYTPEISARTTVIDFTVTVRGLEDQLLGRVILTEKQELEAERVKLMEEVTSNRRRMQELEDNLLFRLTSTEGSLVEDESLIEVLRITKTTAEEVSEKLSIAAETEVKINTAREEYRPVAGRGSILYFLIVEMSLVNVMYQTSLRQFLGIFDLSVERSQKSQITGKRVLYIIEHLTYEVFKYTVRGLYENHRFLFTLLLALKIDLQAKKISHSEFETLIKGGASLDLNSVEPKPKKWILDMTWLNLVQLSSLCPFNELLVQVVRNEKAWKAWFDAEAPEKAAVPDGYDSLLDQFRKLLLVRSWCPDHTVAQARNYIAESLGVKYAEGFILEMEAMWSESDCRTPLTCFLSVGSDPTENIERLAKSKNIPCRAISMGQGQEVHARRLLNQCMQDGGWLLLQNCHLGLVFLNELMDTITTTESMSEDFRTWITTEAHPEFPINFLQASIKFTNEPPQGVKASLKRTYSTITQDHLEVSNMPQWKPLLYAVAFLHTTVQERRKFGPLGWNIPYEFNQADFTASVQFVQNHLDDMDIKRGVNWSCVRYMLGEVQYGGRVTDDLDKALLNTFARVWFGEHMFSDKFCFYKDYVIPKGKTVEDYLQYIEQLPVIDTPEVFGLHPNADITYQTNLANETLNTIVSIQPKDSSSGGGETREAVVQCLADEMLEKLPPDYNPHEVKAQLQKMGAIQPMNIFLRQEIDRMQHVISSVRATLIDLKLAIDGTIIMSEELRDALDSMYDARIPKLWFRISWESTTLGFWFTELLERNQQFSTWLLDGRPNQFWMTGFFNPQGFLTAMRQETTRSNLAKGWALDSVVLHNEVTKMMKEDVAGPPPADIGGVYIYGLILEGAGWDRRNSKLVESAPKVLFTSLPVVHVYAVSMTALQDPKKQQGNVYYSCPVYKKPRRTDLTYIFSLYLKTAQNPDHWTLRGVALLCSSK</sequence>
<dbReference type="Gene3D" id="3.20.180.20">
    <property type="entry name" value="Dynein heavy chain, N-terminal domain 2"/>
    <property type="match status" value="1"/>
</dbReference>
<evidence type="ECO:0000256" key="11">
    <source>
        <dbReference type="ARBA" id="ARBA00023175"/>
    </source>
</evidence>
<dbReference type="GO" id="GO:0005524">
    <property type="term" value="F:ATP binding"/>
    <property type="evidence" value="ECO:0007669"/>
    <property type="project" value="UniProtKB-KW"/>
</dbReference>
<evidence type="ECO:0000256" key="1">
    <source>
        <dbReference type="ARBA" id="ARBA00004430"/>
    </source>
</evidence>
<dbReference type="Pfam" id="PF12781">
    <property type="entry name" value="AAA_9"/>
    <property type="match status" value="1"/>
</dbReference>
<dbReference type="InterPro" id="IPR035699">
    <property type="entry name" value="AAA_6"/>
</dbReference>
<dbReference type="SMART" id="SM00382">
    <property type="entry name" value="AAA"/>
    <property type="match status" value="3"/>
</dbReference>
<dbReference type="Gene3D" id="1.20.140.100">
    <property type="entry name" value="Dynein heavy chain, N-terminal domain 2"/>
    <property type="match status" value="1"/>
</dbReference>
<dbReference type="FunFam" id="1.10.8.710:FF:000003">
    <property type="entry name" value="Dynein axonemal heavy chain 5"/>
    <property type="match status" value="1"/>
</dbReference>
<dbReference type="InterPro" id="IPR004273">
    <property type="entry name" value="Dynein_heavy_D6_P-loop"/>
</dbReference>
<keyword evidence="10" id="KW-0969">Cilium</keyword>
<feature type="domain" description="AAA+ ATPase" evidence="15">
    <location>
        <begin position="1494"/>
        <end position="1649"/>
    </location>
</feature>
<dbReference type="FunFam" id="1.20.58.1120:FF:000004">
    <property type="entry name" value="Dynein axonemal heavy chain 5"/>
    <property type="match status" value="1"/>
</dbReference>
<dbReference type="Ensembl" id="ENSPCLT00000004466.1">
    <property type="protein sequence ID" value="ENSPCLP00000003255.1"/>
    <property type="gene ID" value="ENSPCLG00000002745.1"/>
</dbReference>
<dbReference type="Pfam" id="PF12780">
    <property type="entry name" value="AAA_8"/>
    <property type="match status" value="1"/>
</dbReference>
<dbReference type="FunFam" id="3.40.50.300:FF:000320">
    <property type="entry name" value="Dynein, axonemal, heavy chain 5"/>
    <property type="match status" value="1"/>
</dbReference>
<dbReference type="InterPro" id="IPR043157">
    <property type="entry name" value="Dynein_AAA1S"/>
</dbReference>
<dbReference type="Pfam" id="PF25007">
    <property type="entry name" value="DYH2-5-8_CC"/>
    <property type="match status" value="1"/>
</dbReference>
<dbReference type="InterPro" id="IPR035706">
    <property type="entry name" value="AAA_9"/>
</dbReference>
<comment type="similarity">
    <text evidence="2">Belongs to the dynein heavy chain family.</text>
</comment>
<keyword evidence="8" id="KW-0243">Dynein</keyword>
<dbReference type="Pfam" id="PF12777">
    <property type="entry name" value="MT"/>
    <property type="match status" value="1"/>
</dbReference>
<dbReference type="Proteomes" id="UP000472261">
    <property type="component" value="Unplaced"/>
</dbReference>
<dbReference type="InterPro" id="IPR024317">
    <property type="entry name" value="Dynein_heavy_chain_D4_dom"/>
</dbReference>
<dbReference type="Pfam" id="PF03028">
    <property type="entry name" value="Dynein_heavy"/>
    <property type="match status" value="1"/>
</dbReference>
<keyword evidence="11" id="KW-0505">Motor protein</keyword>
<keyword evidence="6" id="KW-0547">Nucleotide-binding</keyword>
<evidence type="ECO:0000256" key="8">
    <source>
        <dbReference type="ARBA" id="ARBA00023017"/>
    </source>
</evidence>
<evidence type="ECO:0000256" key="5">
    <source>
        <dbReference type="ARBA" id="ARBA00022737"/>
    </source>
</evidence>
<dbReference type="FunFam" id="3.40.50.300:FF:000543">
    <property type="entry name" value="Dynein axonemal heavy chain 5"/>
    <property type="match status" value="1"/>
</dbReference>
<dbReference type="FunFam" id="3.40.50.300:FF:000049">
    <property type="entry name" value="Dynein, axonemal, heavy chain 5"/>
    <property type="match status" value="1"/>
</dbReference>
<dbReference type="GO" id="GO:0005874">
    <property type="term" value="C:microtubule"/>
    <property type="evidence" value="ECO:0007669"/>
    <property type="project" value="UniProtKB-KW"/>
</dbReference>
<comment type="subcellular location">
    <subcellularLocation>
        <location evidence="1">Cytoplasm</location>
        <location evidence="1">Cytoskeleton</location>
        <location evidence="1">Cilium axoneme</location>
    </subcellularLocation>
</comment>
<dbReference type="Pfam" id="PF12775">
    <property type="entry name" value="AAA_7"/>
    <property type="match status" value="1"/>
</dbReference>
<dbReference type="InterPro" id="IPR042228">
    <property type="entry name" value="Dynein_linker_3"/>
</dbReference>